<keyword evidence="4 10" id="KW-0812">Transmembrane</keyword>
<evidence type="ECO:0000256" key="10">
    <source>
        <dbReference type="RuleBase" id="RU351113"/>
    </source>
</evidence>
<feature type="transmembrane region" description="Helical" evidence="10">
    <location>
        <begin position="141"/>
        <end position="160"/>
    </location>
</feature>
<keyword evidence="9 10" id="KW-0807">Transducer</keyword>
<dbReference type="GO" id="GO:0005549">
    <property type="term" value="F:odorant binding"/>
    <property type="evidence" value="ECO:0007669"/>
    <property type="project" value="InterPro"/>
</dbReference>
<reference evidence="11 12" key="1">
    <citation type="submission" date="2023-11" db="EMBL/GenBank/DDBJ databases">
        <authorList>
            <person name="Hedman E."/>
            <person name="Englund M."/>
            <person name="Stromberg M."/>
            <person name="Nyberg Akerstrom W."/>
            <person name="Nylinder S."/>
            <person name="Jareborg N."/>
            <person name="Kallberg Y."/>
            <person name="Kronander E."/>
        </authorList>
    </citation>
    <scope>NUCLEOTIDE SEQUENCE [LARGE SCALE GENOMIC DNA]</scope>
</reference>
<keyword evidence="3 10" id="KW-0716">Sensory transduction</keyword>
<evidence type="ECO:0000256" key="5">
    <source>
        <dbReference type="ARBA" id="ARBA00022725"/>
    </source>
</evidence>
<accession>A0AAV1LWT1</accession>
<dbReference type="InterPro" id="IPR004117">
    <property type="entry name" value="7tm6_olfct_rcpt"/>
</dbReference>
<evidence type="ECO:0000256" key="3">
    <source>
        <dbReference type="ARBA" id="ARBA00022606"/>
    </source>
</evidence>
<feature type="transmembrane region" description="Helical" evidence="10">
    <location>
        <begin position="312"/>
        <end position="333"/>
    </location>
</feature>
<organism evidence="11 12">
    <name type="scientific">Parnassius mnemosyne</name>
    <name type="common">clouded apollo</name>
    <dbReference type="NCBI Taxonomy" id="213953"/>
    <lineage>
        <taxon>Eukaryota</taxon>
        <taxon>Metazoa</taxon>
        <taxon>Ecdysozoa</taxon>
        <taxon>Arthropoda</taxon>
        <taxon>Hexapoda</taxon>
        <taxon>Insecta</taxon>
        <taxon>Pterygota</taxon>
        <taxon>Neoptera</taxon>
        <taxon>Endopterygota</taxon>
        <taxon>Lepidoptera</taxon>
        <taxon>Glossata</taxon>
        <taxon>Ditrysia</taxon>
        <taxon>Papilionoidea</taxon>
        <taxon>Papilionidae</taxon>
        <taxon>Parnassiinae</taxon>
        <taxon>Parnassini</taxon>
        <taxon>Parnassius</taxon>
        <taxon>Driopa</taxon>
    </lineage>
</organism>
<dbReference type="Pfam" id="PF02949">
    <property type="entry name" value="7tm_6"/>
    <property type="match status" value="1"/>
</dbReference>
<dbReference type="PANTHER" id="PTHR21137:SF35">
    <property type="entry name" value="ODORANT RECEPTOR 19A-RELATED"/>
    <property type="match status" value="1"/>
</dbReference>
<dbReference type="PANTHER" id="PTHR21137">
    <property type="entry name" value="ODORANT RECEPTOR"/>
    <property type="match status" value="1"/>
</dbReference>
<keyword evidence="7 10" id="KW-0472">Membrane</keyword>
<dbReference type="GO" id="GO:0005886">
    <property type="term" value="C:plasma membrane"/>
    <property type="evidence" value="ECO:0007669"/>
    <property type="project" value="UniProtKB-SubCell"/>
</dbReference>
<comment type="caution">
    <text evidence="11">The sequence shown here is derived from an EMBL/GenBank/DDBJ whole genome shotgun (WGS) entry which is preliminary data.</text>
</comment>
<proteinExistence type="inferred from homology"/>
<protein>
    <recommendedName>
        <fullName evidence="10">Odorant receptor</fullName>
    </recommendedName>
</protein>
<dbReference type="EMBL" id="CAVLGL010000104">
    <property type="protein sequence ID" value="CAK1598592.1"/>
    <property type="molecule type" value="Genomic_DNA"/>
</dbReference>
<evidence type="ECO:0000313" key="11">
    <source>
        <dbReference type="EMBL" id="CAK1598592.1"/>
    </source>
</evidence>
<dbReference type="Proteomes" id="UP001314205">
    <property type="component" value="Unassembled WGS sequence"/>
</dbReference>
<dbReference type="AlphaFoldDB" id="A0AAV1LWT1"/>
<evidence type="ECO:0000313" key="12">
    <source>
        <dbReference type="Proteomes" id="UP001314205"/>
    </source>
</evidence>
<evidence type="ECO:0000256" key="1">
    <source>
        <dbReference type="ARBA" id="ARBA00004651"/>
    </source>
</evidence>
<keyword evidence="5 10" id="KW-0552">Olfaction</keyword>
<name>A0AAV1LWT1_9NEOP</name>
<keyword evidence="8 10" id="KW-0675">Receptor</keyword>
<evidence type="ECO:0000256" key="6">
    <source>
        <dbReference type="ARBA" id="ARBA00022989"/>
    </source>
</evidence>
<dbReference type="GO" id="GO:0007165">
    <property type="term" value="P:signal transduction"/>
    <property type="evidence" value="ECO:0007669"/>
    <property type="project" value="UniProtKB-KW"/>
</dbReference>
<comment type="similarity">
    <text evidence="10">Belongs to the insect chemoreceptor superfamily. Heteromeric odorant receptor channel (TC 1.A.69) family.</text>
</comment>
<evidence type="ECO:0000256" key="8">
    <source>
        <dbReference type="ARBA" id="ARBA00023170"/>
    </source>
</evidence>
<comment type="caution">
    <text evidence="10">Lacks conserved residue(s) required for the propagation of feature annotation.</text>
</comment>
<feature type="transmembrane region" description="Helical" evidence="10">
    <location>
        <begin position="287"/>
        <end position="306"/>
    </location>
</feature>
<evidence type="ECO:0000256" key="4">
    <source>
        <dbReference type="ARBA" id="ARBA00022692"/>
    </source>
</evidence>
<feature type="transmembrane region" description="Helical" evidence="10">
    <location>
        <begin position="188"/>
        <end position="211"/>
    </location>
</feature>
<evidence type="ECO:0000256" key="9">
    <source>
        <dbReference type="ARBA" id="ARBA00023224"/>
    </source>
</evidence>
<keyword evidence="6 10" id="KW-1133">Transmembrane helix</keyword>
<sequence length="416" mass="48119">MTFVTRVWMKLTQNKALEEHSGRIEKMFFESIYRVFYITGLSHSNTSVGYFIYSSIIKTLNLLLLCSEIGQFFHMTWTVDAIIDSANIIIIQLGTLYKYCNMITHRKVFKALAMAMESPNFDISTKARKDLLAVWVKRNRINTIFLLMLGVITLTSWYSFPLMDDIDYNLMLAVYVPFDYENPTMYPIVYFILVLVFSYVSYGVMIIDIIMQTYLMQLLCQYIVLNDCLCNIGTECAENFKGMSDIELLYNDQFRKKYRRRLGDLIIQHKFILDKTMELRKVLSGPMLGHMCGSTILICSIGYQIVMSLSVNITKCVMSFLYLGYNMFILYMICRWCEDITKQGEGVGFAAYCSGWERGYTTIPGVRSSLLIILTRANKPLVFTAGGMYDLSLDNYSNLVKTSYSALTMLLRFRNE</sequence>
<gene>
    <name evidence="11" type="ORF">PARMNEM_LOCUS17562</name>
</gene>
<evidence type="ECO:0000256" key="7">
    <source>
        <dbReference type="ARBA" id="ARBA00023136"/>
    </source>
</evidence>
<keyword evidence="2" id="KW-1003">Cell membrane</keyword>
<keyword evidence="12" id="KW-1185">Reference proteome</keyword>
<dbReference type="GO" id="GO:0004984">
    <property type="term" value="F:olfactory receptor activity"/>
    <property type="evidence" value="ECO:0007669"/>
    <property type="project" value="InterPro"/>
</dbReference>
<comment type="subcellular location">
    <subcellularLocation>
        <location evidence="1 10">Cell membrane</location>
        <topology evidence="1 10">Multi-pass membrane protein</topology>
    </subcellularLocation>
</comment>
<evidence type="ECO:0000256" key="2">
    <source>
        <dbReference type="ARBA" id="ARBA00022475"/>
    </source>
</evidence>